<dbReference type="SUPFAM" id="SSF52540">
    <property type="entry name" value="P-loop containing nucleoside triphosphate hydrolases"/>
    <property type="match status" value="1"/>
</dbReference>
<feature type="compositionally biased region" description="Basic and acidic residues" evidence="7">
    <location>
        <begin position="19"/>
        <end position="28"/>
    </location>
</feature>
<dbReference type="AlphaFoldDB" id="A9UU44"/>
<dbReference type="InterPro" id="IPR027417">
    <property type="entry name" value="P-loop_NTPase"/>
</dbReference>
<evidence type="ECO:0000256" key="3">
    <source>
        <dbReference type="ARBA" id="ARBA00023123"/>
    </source>
</evidence>
<dbReference type="GO" id="GO:0015629">
    <property type="term" value="C:actin cytoskeleton"/>
    <property type="evidence" value="ECO:0000318"/>
    <property type="project" value="GO_Central"/>
</dbReference>
<evidence type="ECO:0000256" key="1">
    <source>
        <dbReference type="ARBA" id="ARBA00022741"/>
    </source>
</evidence>
<feature type="region of interest" description="Actin-binding" evidence="6">
    <location>
        <begin position="615"/>
        <end position="637"/>
    </location>
</feature>
<evidence type="ECO:0000313" key="10">
    <source>
        <dbReference type="Proteomes" id="UP000001357"/>
    </source>
</evidence>
<dbReference type="Gene3D" id="3.40.850.10">
    <property type="entry name" value="Kinesin motor domain"/>
    <property type="match status" value="1"/>
</dbReference>
<dbReference type="Gene3D" id="1.20.58.530">
    <property type="match status" value="1"/>
</dbReference>
<dbReference type="eggNOG" id="KOG0160">
    <property type="taxonomic scope" value="Eukaryota"/>
</dbReference>
<dbReference type="GO" id="GO:0005524">
    <property type="term" value="F:ATP binding"/>
    <property type="evidence" value="ECO:0007669"/>
    <property type="project" value="UniProtKB-UniRule"/>
</dbReference>
<evidence type="ECO:0000313" key="9">
    <source>
        <dbReference type="EMBL" id="EDQ91357.1"/>
    </source>
</evidence>
<dbReference type="Pfam" id="PF00063">
    <property type="entry name" value="Myosin_head"/>
    <property type="match status" value="1"/>
</dbReference>
<feature type="binding site" evidence="6">
    <location>
        <begin position="139"/>
        <end position="146"/>
    </location>
    <ligand>
        <name>ATP</name>
        <dbReference type="ChEBI" id="CHEBI:30616"/>
    </ligand>
</feature>
<evidence type="ECO:0000256" key="5">
    <source>
        <dbReference type="ARBA" id="ARBA00023203"/>
    </source>
</evidence>
<dbReference type="PANTHER" id="PTHR13140">
    <property type="entry name" value="MYOSIN"/>
    <property type="match status" value="1"/>
</dbReference>
<dbReference type="Gene3D" id="1.20.120.720">
    <property type="entry name" value="Myosin VI head, motor domain, U50 subdomain"/>
    <property type="match status" value="1"/>
</dbReference>
<keyword evidence="5 6" id="KW-0009">Actin-binding</keyword>
<organism evidence="9 10">
    <name type="scientific">Monosiga brevicollis</name>
    <name type="common">Choanoflagellate</name>
    <dbReference type="NCBI Taxonomy" id="81824"/>
    <lineage>
        <taxon>Eukaryota</taxon>
        <taxon>Choanoflagellata</taxon>
        <taxon>Craspedida</taxon>
        <taxon>Salpingoecidae</taxon>
        <taxon>Monosiga</taxon>
    </lineage>
</organism>
<evidence type="ECO:0000256" key="6">
    <source>
        <dbReference type="PROSITE-ProRule" id="PRU00782"/>
    </source>
</evidence>
<name>A9UU44_MONBE</name>
<dbReference type="Gene3D" id="1.10.10.820">
    <property type="match status" value="1"/>
</dbReference>
<accession>A9UU44</accession>
<dbReference type="PROSITE" id="PS51456">
    <property type="entry name" value="MYOSIN_MOTOR"/>
    <property type="match status" value="1"/>
</dbReference>
<dbReference type="PANTHER" id="PTHR13140:SF706">
    <property type="entry name" value="DILUTE CLASS UNCONVENTIONAL MYOSIN, ISOFORM C"/>
    <property type="match status" value="1"/>
</dbReference>
<keyword evidence="1 6" id="KW-0547">Nucleotide-binding</keyword>
<dbReference type="RefSeq" id="XP_001743779.1">
    <property type="nucleotide sequence ID" value="XM_001743727.1"/>
</dbReference>
<dbReference type="KEGG" id="mbr:MONBRDRAFT_23669"/>
<evidence type="ECO:0000256" key="7">
    <source>
        <dbReference type="SAM" id="MobiDB-lite"/>
    </source>
</evidence>
<evidence type="ECO:0000256" key="2">
    <source>
        <dbReference type="ARBA" id="ARBA00022840"/>
    </source>
</evidence>
<dbReference type="GeneID" id="5889147"/>
<dbReference type="Proteomes" id="UP000001357">
    <property type="component" value="Unassembled WGS sequence"/>
</dbReference>
<dbReference type="GO" id="GO:0051015">
    <property type="term" value="F:actin filament binding"/>
    <property type="evidence" value="ECO:0000318"/>
    <property type="project" value="GO_Central"/>
</dbReference>
<dbReference type="EMBL" id="CH991545">
    <property type="protein sequence ID" value="EDQ91357.1"/>
    <property type="molecule type" value="Genomic_DNA"/>
</dbReference>
<feature type="region of interest" description="Disordered" evidence="7">
    <location>
        <begin position="1"/>
        <end position="54"/>
    </location>
</feature>
<dbReference type="InParanoid" id="A9UU44"/>
<keyword evidence="2 6" id="KW-0067">ATP-binding</keyword>
<dbReference type="GO" id="GO:0007015">
    <property type="term" value="P:actin filament organization"/>
    <property type="evidence" value="ECO:0000318"/>
    <property type="project" value="GO_Central"/>
</dbReference>
<protein>
    <recommendedName>
        <fullName evidence="8">Myosin motor domain-containing protein</fullName>
    </recommendedName>
</protein>
<comment type="similarity">
    <text evidence="6">Belongs to the TRAFAC class myosin-kinesin ATPase superfamily. Myosin family.</text>
</comment>
<evidence type="ECO:0000259" key="8">
    <source>
        <dbReference type="PROSITE" id="PS51456"/>
    </source>
</evidence>
<dbReference type="PRINTS" id="PR00193">
    <property type="entry name" value="MYOSINHEAVY"/>
</dbReference>
<keyword evidence="3 6" id="KW-0518">Myosin</keyword>
<dbReference type="InterPro" id="IPR036961">
    <property type="entry name" value="Kinesin_motor_dom_sf"/>
</dbReference>
<dbReference type="InterPro" id="IPR001609">
    <property type="entry name" value="Myosin_head_motor_dom-like"/>
</dbReference>
<dbReference type="OMA" id="GICELPA"/>
<dbReference type="GO" id="GO:0000146">
    <property type="term" value="F:microfilament motor activity"/>
    <property type="evidence" value="ECO:0000318"/>
    <property type="project" value="GO_Central"/>
</dbReference>
<sequence>MPGSKARSMVKPPVRPRVRREPLKERHTPQTSNVVSPATPERCPRPASHDATPARVQANAWKEQDLTRVAPRHMNNSPTVIAINPYKADKADDSDANRQLQYAQASSLDTVPVHLYTVSERAVRQLQASHARQAIILSGQSGAGKTYSVSRLVTYIAQRLSGDFTKNGADANVSTIQDQVAATGPIFQAFGNARTVNNPNSSRFGKYLRLHCNDQTQVSSASIEVYLLETSRVVHQQTGEHNFHCFHQLRSAYEQGLAPWGSDVVSKADADAIWSQQTIVPPTHPASEASAAGWAELTAALGCVGFGSTEVHRVAQAQKQCKLSLPTHFALTFTLHGCIRLATLEAPVDARFVQLAAKLLQIDAHQLSIYIYHHAMIVRGDSFVSPRTVAEARVVISSLQTQLYQLLFSFITDRLNSTLRPAHAAAEEATSIDLLDIFGFERCQTNGFDQLCINLANEQLQEHYLHQLVENQAQILRDEGICELPAQLKQETCMALLAGRGGILDLLDEDSRLKRVAATSNEAAFAERLRGLAGPWLQEDRSRDGTFAVRHYAGRVHYDVLDMPAQNKAKPYQGLVDLLASTRCSLMQAIMQHAPTSKVGQRRVDTVSSAYKKSLRQLFEHLSSVQSHYLRCMSSNDACAAWHFEPETVRTQLEAAGVPQSLEVFAHGRPVMCTLQQLQARLPVLIRPVPCNLQEAAARLQAQLGRWHYYSTDGALSTVSNAKGALQKLSAWQRPSRLQKLSAWQRPSLQKPSACTHKQLQRSLSTSLRAQ</sequence>
<dbReference type="GO" id="GO:0016459">
    <property type="term" value="C:myosin complex"/>
    <property type="evidence" value="ECO:0007669"/>
    <property type="project" value="UniProtKB-KW"/>
</dbReference>
<dbReference type="GO" id="GO:0016020">
    <property type="term" value="C:membrane"/>
    <property type="evidence" value="ECO:0000318"/>
    <property type="project" value="GO_Central"/>
</dbReference>
<dbReference type="GO" id="GO:0006897">
    <property type="term" value="P:endocytosis"/>
    <property type="evidence" value="ECO:0000318"/>
    <property type="project" value="GO_Central"/>
</dbReference>
<feature type="domain" description="Myosin motor" evidence="8">
    <location>
        <begin position="1"/>
        <end position="658"/>
    </location>
</feature>
<dbReference type="SMART" id="SM00242">
    <property type="entry name" value="MYSc"/>
    <property type="match status" value="1"/>
</dbReference>
<keyword evidence="10" id="KW-1185">Reference proteome</keyword>
<evidence type="ECO:0000256" key="4">
    <source>
        <dbReference type="ARBA" id="ARBA00023175"/>
    </source>
</evidence>
<proteinExistence type="inferred from homology"/>
<dbReference type="STRING" id="81824.A9UU44"/>
<dbReference type="GO" id="GO:0005737">
    <property type="term" value="C:cytoplasm"/>
    <property type="evidence" value="ECO:0000318"/>
    <property type="project" value="GO_Central"/>
</dbReference>
<reference evidence="9 10" key="1">
    <citation type="journal article" date="2008" name="Nature">
        <title>The genome of the choanoflagellate Monosiga brevicollis and the origin of metazoans.</title>
        <authorList>
            <consortium name="JGI Sequencing"/>
            <person name="King N."/>
            <person name="Westbrook M.J."/>
            <person name="Young S.L."/>
            <person name="Kuo A."/>
            <person name="Abedin M."/>
            <person name="Chapman J."/>
            <person name="Fairclough S."/>
            <person name="Hellsten U."/>
            <person name="Isogai Y."/>
            <person name="Letunic I."/>
            <person name="Marr M."/>
            <person name="Pincus D."/>
            <person name="Putnam N."/>
            <person name="Rokas A."/>
            <person name="Wright K.J."/>
            <person name="Zuzow R."/>
            <person name="Dirks W."/>
            <person name="Good M."/>
            <person name="Goodstein D."/>
            <person name="Lemons D."/>
            <person name="Li W."/>
            <person name="Lyons J.B."/>
            <person name="Morris A."/>
            <person name="Nichols S."/>
            <person name="Richter D.J."/>
            <person name="Salamov A."/>
            <person name="Bork P."/>
            <person name="Lim W.A."/>
            <person name="Manning G."/>
            <person name="Miller W.T."/>
            <person name="McGinnis W."/>
            <person name="Shapiro H."/>
            <person name="Tjian R."/>
            <person name="Grigoriev I.V."/>
            <person name="Rokhsar D."/>
        </authorList>
    </citation>
    <scope>NUCLEOTIDE SEQUENCE [LARGE SCALE GENOMIC DNA]</scope>
    <source>
        <strain evidence="10">MX1 / ATCC 50154</strain>
    </source>
</reference>
<keyword evidence="4 6" id="KW-0505">Motor protein</keyword>
<dbReference type="CDD" id="cd00124">
    <property type="entry name" value="MYSc"/>
    <property type="match status" value="1"/>
</dbReference>
<gene>
    <name evidence="9" type="ORF">MONBRDRAFT_23669</name>
</gene>